<dbReference type="Proteomes" id="UP000886998">
    <property type="component" value="Unassembled WGS sequence"/>
</dbReference>
<evidence type="ECO:0000256" key="1">
    <source>
        <dbReference type="SAM" id="MobiDB-lite"/>
    </source>
</evidence>
<accession>A0A8X6IN82</accession>
<evidence type="ECO:0000313" key="3">
    <source>
        <dbReference type="Proteomes" id="UP000886998"/>
    </source>
</evidence>
<dbReference type="AlphaFoldDB" id="A0A8X6IN82"/>
<sequence length="94" mass="10676">MDDFTKSEKADIHLIYGAANEVENKRDETLSDYLAPTPAPPPKRKRDLHENRCYGPLIPRNNHGIGNERRINTRRMVTAERKVAGTKGTAPDDY</sequence>
<organism evidence="2 3">
    <name type="scientific">Trichonephila inaurata madagascariensis</name>
    <dbReference type="NCBI Taxonomy" id="2747483"/>
    <lineage>
        <taxon>Eukaryota</taxon>
        <taxon>Metazoa</taxon>
        <taxon>Ecdysozoa</taxon>
        <taxon>Arthropoda</taxon>
        <taxon>Chelicerata</taxon>
        <taxon>Arachnida</taxon>
        <taxon>Araneae</taxon>
        <taxon>Araneomorphae</taxon>
        <taxon>Entelegynae</taxon>
        <taxon>Araneoidea</taxon>
        <taxon>Nephilidae</taxon>
        <taxon>Trichonephila</taxon>
        <taxon>Trichonephila inaurata</taxon>
    </lineage>
</organism>
<protein>
    <submittedName>
        <fullName evidence="2">Uncharacterized protein</fullName>
    </submittedName>
</protein>
<keyword evidence="3" id="KW-1185">Reference proteome</keyword>
<evidence type="ECO:0000313" key="2">
    <source>
        <dbReference type="EMBL" id="GFS50219.1"/>
    </source>
</evidence>
<reference evidence="2" key="1">
    <citation type="submission" date="2020-08" db="EMBL/GenBank/DDBJ databases">
        <title>Multicomponent nature underlies the extraordinary mechanical properties of spider dragline silk.</title>
        <authorList>
            <person name="Kono N."/>
            <person name="Nakamura H."/>
            <person name="Mori M."/>
            <person name="Yoshida Y."/>
            <person name="Ohtoshi R."/>
            <person name="Malay A.D."/>
            <person name="Moran D.A.P."/>
            <person name="Tomita M."/>
            <person name="Numata K."/>
            <person name="Arakawa K."/>
        </authorList>
    </citation>
    <scope>NUCLEOTIDE SEQUENCE</scope>
</reference>
<feature type="region of interest" description="Disordered" evidence="1">
    <location>
        <begin position="26"/>
        <end position="70"/>
    </location>
</feature>
<name>A0A8X6IN82_9ARAC</name>
<gene>
    <name evidence="2" type="ORF">TNIN_425141</name>
</gene>
<dbReference type="EMBL" id="BMAV01026423">
    <property type="protein sequence ID" value="GFS50219.1"/>
    <property type="molecule type" value="Genomic_DNA"/>
</dbReference>
<comment type="caution">
    <text evidence="2">The sequence shown here is derived from an EMBL/GenBank/DDBJ whole genome shotgun (WGS) entry which is preliminary data.</text>
</comment>
<proteinExistence type="predicted"/>